<dbReference type="AlphaFoldDB" id="A0A914CX20"/>
<sequence length="299" mass="34953">MTGVAPGLLHVRAHKLAFRMPVFRFLNENYRVNRIQAISLTESIQETRIVHLPPGTRIDNFIVGQVLGEGGFGAVYEVTSLDGRVKHALKIEATNAVPQVLCMEVQLLRTLDQRRFCHFCRTHGKDRKTLPQGTFNYVIMTLVEKSIQELRKYQHCRRNPKPGSALRLAQHRLLASRREAWTHYHWSYRTRRASEDLHARLRDGANTLRKTTRPSQFDTRGRKLDFEARNPSRRAQLFQGCSAEYSKVMDHIDSLRYYDQPNYNKIFNLLRRSLASCQLAERPYDWVDPRWPNVQIKRA</sequence>
<dbReference type="WBParaSite" id="ACRNAN_scaffold14758.g19462.t1">
    <property type="protein sequence ID" value="ACRNAN_scaffold14758.g19462.t1"/>
    <property type="gene ID" value="ACRNAN_scaffold14758.g19462"/>
</dbReference>
<organism evidence="1 2">
    <name type="scientific">Acrobeloides nanus</name>
    <dbReference type="NCBI Taxonomy" id="290746"/>
    <lineage>
        <taxon>Eukaryota</taxon>
        <taxon>Metazoa</taxon>
        <taxon>Ecdysozoa</taxon>
        <taxon>Nematoda</taxon>
        <taxon>Chromadorea</taxon>
        <taxon>Rhabditida</taxon>
        <taxon>Tylenchina</taxon>
        <taxon>Cephalobomorpha</taxon>
        <taxon>Cephaloboidea</taxon>
        <taxon>Cephalobidae</taxon>
        <taxon>Acrobeloides</taxon>
    </lineage>
</organism>
<dbReference type="SUPFAM" id="SSF56112">
    <property type="entry name" value="Protein kinase-like (PK-like)"/>
    <property type="match status" value="1"/>
</dbReference>
<proteinExistence type="predicted"/>
<name>A0A914CX20_9BILA</name>
<evidence type="ECO:0000313" key="1">
    <source>
        <dbReference type="Proteomes" id="UP000887540"/>
    </source>
</evidence>
<evidence type="ECO:0000313" key="2">
    <source>
        <dbReference type="WBParaSite" id="ACRNAN_scaffold14758.g19462.t1"/>
    </source>
</evidence>
<dbReference type="PANTHER" id="PTHR11909">
    <property type="entry name" value="CASEIN KINASE-RELATED"/>
    <property type="match status" value="1"/>
</dbReference>
<dbReference type="Gene3D" id="1.10.510.10">
    <property type="entry name" value="Transferase(Phosphotransferase) domain 1"/>
    <property type="match status" value="1"/>
</dbReference>
<accession>A0A914CX20</accession>
<dbReference type="Gene3D" id="3.30.200.20">
    <property type="entry name" value="Phosphorylase Kinase, domain 1"/>
    <property type="match status" value="1"/>
</dbReference>
<dbReference type="InterPro" id="IPR011009">
    <property type="entry name" value="Kinase-like_dom_sf"/>
</dbReference>
<dbReference type="Proteomes" id="UP000887540">
    <property type="component" value="Unplaced"/>
</dbReference>
<protein>
    <submittedName>
        <fullName evidence="2">Protein kinase domain-containing protein</fullName>
    </submittedName>
</protein>
<keyword evidence="1" id="KW-1185">Reference proteome</keyword>
<reference evidence="2" key="1">
    <citation type="submission" date="2022-11" db="UniProtKB">
        <authorList>
            <consortium name="WormBaseParasite"/>
        </authorList>
    </citation>
    <scope>IDENTIFICATION</scope>
</reference>
<dbReference type="InterPro" id="IPR050235">
    <property type="entry name" value="CK1_Ser-Thr_kinase"/>
</dbReference>